<evidence type="ECO:0000313" key="1">
    <source>
        <dbReference type="EMBL" id="CAF1566987.1"/>
    </source>
</evidence>
<feature type="non-terminal residue" evidence="2">
    <location>
        <position position="1"/>
    </location>
</feature>
<evidence type="ECO:0000313" key="3">
    <source>
        <dbReference type="Proteomes" id="UP000663874"/>
    </source>
</evidence>
<accession>A0A820HDV1</accession>
<comment type="caution">
    <text evidence="2">The sequence shown here is derived from an EMBL/GenBank/DDBJ whole genome shotgun (WGS) entry which is preliminary data.</text>
</comment>
<dbReference type="EMBL" id="CAJNOU010013926">
    <property type="protein sequence ID" value="CAF1566987.1"/>
    <property type="molecule type" value="Genomic_DNA"/>
</dbReference>
<sequence length="35" mass="3798">MSGSLHVVMSQTGLSSMKKFSELQINSTTSSSNRH</sequence>
<gene>
    <name evidence="2" type="ORF">FNK824_LOCUS40349</name>
    <name evidence="1" type="ORF">SEV965_LOCUS39410</name>
</gene>
<proteinExistence type="predicted"/>
<name>A0A820HDV1_9BILA</name>
<dbReference type="EMBL" id="CAJOBE010031508">
    <property type="protein sequence ID" value="CAF4293243.1"/>
    <property type="molecule type" value="Genomic_DNA"/>
</dbReference>
<reference evidence="2" key="1">
    <citation type="submission" date="2021-02" db="EMBL/GenBank/DDBJ databases">
        <authorList>
            <person name="Nowell W R."/>
        </authorList>
    </citation>
    <scope>NUCLEOTIDE SEQUENCE</scope>
</reference>
<feature type="non-terminal residue" evidence="2">
    <location>
        <position position="35"/>
    </location>
</feature>
<organism evidence="2 3">
    <name type="scientific">Rotaria sordida</name>
    <dbReference type="NCBI Taxonomy" id="392033"/>
    <lineage>
        <taxon>Eukaryota</taxon>
        <taxon>Metazoa</taxon>
        <taxon>Spiralia</taxon>
        <taxon>Gnathifera</taxon>
        <taxon>Rotifera</taxon>
        <taxon>Eurotatoria</taxon>
        <taxon>Bdelloidea</taxon>
        <taxon>Philodinida</taxon>
        <taxon>Philodinidae</taxon>
        <taxon>Rotaria</taxon>
    </lineage>
</organism>
<dbReference type="Proteomes" id="UP000663874">
    <property type="component" value="Unassembled WGS sequence"/>
</dbReference>
<protein>
    <submittedName>
        <fullName evidence="2">Uncharacterized protein</fullName>
    </submittedName>
</protein>
<dbReference type="Proteomes" id="UP000663889">
    <property type="component" value="Unassembled WGS sequence"/>
</dbReference>
<evidence type="ECO:0000313" key="2">
    <source>
        <dbReference type="EMBL" id="CAF4293243.1"/>
    </source>
</evidence>
<dbReference type="AlphaFoldDB" id="A0A820HDV1"/>